<dbReference type="Proteomes" id="UP000321947">
    <property type="component" value="Unassembled WGS sequence"/>
</dbReference>
<organism evidence="1 2">
    <name type="scientific">Cucumis melo var. makuwa</name>
    <name type="common">Oriental melon</name>
    <dbReference type="NCBI Taxonomy" id="1194695"/>
    <lineage>
        <taxon>Eukaryota</taxon>
        <taxon>Viridiplantae</taxon>
        <taxon>Streptophyta</taxon>
        <taxon>Embryophyta</taxon>
        <taxon>Tracheophyta</taxon>
        <taxon>Spermatophyta</taxon>
        <taxon>Magnoliopsida</taxon>
        <taxon>eudicotyledons</taxon>
        <taxon>Gunneridae</taxon>
        <taxon>Pentapetalae</taxon>
        <taxon>rosids</taxon>
        <taxon>fabids</taxon>
        <taxon>Cucurbitales</taxon>
        <taxon>Cucurbitaceae</taxon>
        <taxon>Benincaseae</taxon>
        <taxon>Cucumis</taxon>
    </lineage>
</organism>
<reference evidence="1 2" key="1">
    <citation type="submission" date="2019-08" db="EMBL/GenBank/DDBJ databases">
        <title>Draft genome sequences of two oriental melons (Cucumis melo L. var makuwa).</title>
        <authorList>
            <person name="Kwon S.-Y."/>
        </authorList>
    </citation>
    <scope>NUCLEOTIDE SEQUENCE [LARGE SCALE GENOMIC DNA]</scope>
    <source>
        <strain evidence="2">cv. Chang Bougi</strain>
        <tissue evidence="1">Leaf</tissue>
    </source>
</reference>
<evidence type="ECO:0008006" key="3">
    <source>
        <dbReference type="Google" id="ProtNLM"/>
    </source>
</evidence>
<proteinExistence type="predicted"/>
<comment type="caution">
    <text evidence="1">The sequence shown here is derived from an EMBL/GenBank/DDBJ whole genome shotgun (WGS) entry which is preliminary data.</text>
</comment>
<evidence type="ECO:0000313" key="1">
    <source>
        <dbReference type="EMBL" id="TYK27321.1"/>
    </source>
</evidence>
<dbReference type="EMBL" id="SSTD01002819">
    <property type="protein sequence ID" value="TYK27321.1"/>
    <property type="molecule type" value="Genomic_DNA"/>
</dbReference>
<name>A0A5D3DUF6_CUCMM</name>
<protein>
    <recommendedName>
        <fullName evidence="3">Retrotransposon gag domain-containing protein</fullName>
    </recommendedName>
</protein>
<sequence>MEISIDYMTEILSLKLYGTVCTHVIFSLSMLGVLRDNDAVGQQGSLEETMSISFTPSFGLRQQVVLEGSHATAYQQTTQVESGRDAGSYPRRSEAYLRKSTNPTTYCEAKRDEFLELKQGSLLVAEYERKYIELSRYAKGIVASERDMCRRFERRLRFEIRTPVTAIAKWKDFSQLVETALRVE</sequence>
<evidence type="ECO:0000313" key="2">
    <source>
        <dbReference type="Proteomes" id="UP000321947"/>
    </source>
</evidence>
<accession>A0A5D3DUF6</accession>
<dbReference type="AlphaFoldDB" id="A0A5D3DUF6"/>
<gene>
    <name evidence="1" type="ORF">E5676_scaffold394G00050</name>
</gene>